<dbReference type="InterPro" id="IPR027417">
    <property type="entry name" value="P-loop_NTPase"/>
</dbReference>
<evidence type="ECO:0008006" key="3">
    <source>
        <dbReference type="Google" id="ProtNLM"/>
    </source>
</evidence>
<dbReference type="Gene3D" id="3.40.50.300">
    <property type="entry name" value="P-loop containing nucleotide triphosphate hydrolases"/>
    <property type="match status" value="1"/>
</dbReference>
<comment type="caution">
    <text evidence="1">The sequence shown here is derived from an EMBL/GenBank/DDBJ whole genome shotgun (WGS) entry which is preliminary data.</text>
</comment>
<organism evidence="1 2">
    <name type="scientific">Krasilnikovia cinnamomea</name>
    <dbReference type="NCBI Taxonomy" id="349313"/>
    <lineage>
        <taxon>Bacteria</taxon>
        <taxon>Bacillati</taxon>
        <taxon>Actinomycetota</taxon>
        <taxon>Actinomycetes</taxon>
        <taxon>Micromonosporales</taxon>
        <taxon>Micromonosporaceae</taxon>
        <taxon>Krasilnikovia</taxon>
    </lineage>
</organism>
<evidence type="ECO:0000313" key="1">
    <source>
        <dbReference type="EMBL" id="RZU51281.1"/>
    </source>
</evidence>
<gene>
    <name evidence="1" type="ORF">EV385_3091</name>
</gene>
<proteinExistence type="predicted"/>
<dbReference type="SUPFAM" id="SSF52540">
    <property type="entry name" value="P-loop containing nucleoside triphosphate hydrolases"/>
    <property type="match status" value="1"/>
</dbReference>
<keyword evidence="2" id="KW-1185">Reference proteome</keyword>
<sequence>MNADMQSEPLVIGVGTVSGAPGASCTALGMAALWPQHPALAVEADPCGGVLAARFGLSQGPGLNRLAAAARHGAPVIGAALFVQQLPLGFNVIAGPGDAREAASAVAVLAAHPEAAVRHLAPVVVLDLGRLYVDSPALRLLPAADAVVLVTHPSDEHLNHLFTRLPDLQRAARPGVIGLAVTGKSRYSPPEIADQLGAPVWAELPHDRWGAGALTGRMTGRAWVRTRLGQALKVLAGQLAAAPQPTELRTVS</sequence>
<dbReference type="AlphaFoldDB" id="A0A4Q7ZL30"/>
<accession>A0A4Q7ZL30</accession>
<name>A0A4Q7ZL30_9ACTN</name>
<dbReference type="Proteomes" id="UP000292564">
    <property type="component" value="Unassembled WGS sequence"/>
</dbReference>
<reference evidence="1 2" key="1">
    <citation type="submission" date="2019-02" db="EMBL/GenBank/DDBJ databases">
        <title>Sequencing the genomes of 1000 actinobacteria strains.</title>
        <authorList>
            <person name="Klenk H.-P."/>
        </authorList>
    </citation>
    <scope>NUCLEOTIDE SEQUENCE [LARGE SCALE GENOMIC DNA]</scope>
    <source>
        <strain evidence="1 2">DSM 45162</strain>
    </source>
</reference>
<evidence type="ECO:0000313" key="2">
    <source>
        <dbReference type="Proteomes" id="UP000292564"/>
    </source>
</evidence>
<protein>
    <recommendedName>
        <fullName evidence="3">MinD-like ATPase involved in chromosome partitioning or flagellar assembly</fullName>
    </recommendedName>
</protein>
<dbReference type="EMBL" id="SHKY01000001">
    <property type="protein sequence ID" value="RZU51281.1"/>
    <property type="molecule type" value="Genomic_DNA"/>
</dbReference>